<sequence>MKFFFVRDYSQKYRYFSSETLIQIKIKSSRWKEIWELAKKKLMLLPQRVLRQEQAFGRVLKLEEKKIQVFHSGRLDNKRIKTKFYFFLQKQRTKHIFLLTGEALLLPFSGLAIILPG</sequence>
<accession>A0A0F9FPL3</accession>
<keyword evidence="1" id="KW-0812">Transmembrane</keyword>
<protein>
    <submittedName>
        <fullName evidence="2">Uncharacterized protein</fullName>
    </submittedName>
</protein>
<dbReference type="EMBL" id="LAZR01020567">
    <property type="protein sequence ID" value="KKL88429.1"/>
    <property type="molecule type" value="Genomic_DNA"/>
</dbReference>
<name>A0A0F9FPL3_9ZZZZ</name>
<reference evidence="2" key="1">
    <citation type="journal article" date="2015" name="Nature">
        <title>Complex archaea that bridge the gap between prokaryotes and eukaryotes.</title>
        <authorList>
            <person name="Spang A."/>
            <person name="Saw J.H."/>
            <person name="Jorgensen S.L."/>
            <person name="Zaremba-Niedzwiedzka K."/>
            <person name="Martijn J."/>
            <person name="Lind A.E."/>
            <person name="van Eijk R."/>
            <person name="Schleper C."/>
            <person name="Guy L."/>
            <person name="Ettema T.J."/>
        </authorList>
    </citation>
    <scope>NUCLEOTIDE SEQUENCE</scope>
</reference>
<keyword evidence="1" id="KW-0472">Membrane</keyword>
<comment type="caution">
    <text evidence="2">The sequence shown here is derived from an EMBL/GenBank/DDBJ whole genome shotgun (WGS) entry which is preliminary data.</text>
</comment>
<feature type="transmembrane region" description="Helical" evidence="1">
    <location>
        <begin position="96"/>
        <end position="115"/>
    </location>
</feature>
<proteinExistence type="predicted"/>
<organism evidence="2">
    <name type="scientific">marine sediment metagenome</name>
    <dbReference type="NCBI Taxonomy" id="412755"/>
    <lineage>
        <taxon>unclassified sequences</taxon>
        <taxon>metagenomes</taxon>
        <taxon>ecological metagenomes</taxon>
    </lineage>
</organism>
<dbReference type="AlphaFoldDB" id="A0A0F9FPL3"/>
<gene>
    <name evidence="2" type="ORF">LCGC14_1924770</name>
</gene>
<evidence type="ECO:0000256" key="1">
    <source>
        <dbReference type="SAM" id="Phobius"/>
    </source>
</evidence>
<keyword evidence="1" id="KW-1133">Transmembrane helix</keyword>
<evidence type="ECO:0000313" key="2">
    <source>
        <dbReference type="EMBL" id="KKL88429.1"/>
    </source>
</evidence>
<feature type="non-terminal residue" evidence="2">
    <location>
        <position position="117"/>
    </location>
</feature>